<reference evidence="2" key="1">
    <citation type="submission" date="2020-07" db="EMBL/GenBank/DDBJ databases">
        <authorList>
            <person name="Lin J."/>
        </authorList>
    </citation>
    <scope>NUCLEOTIDE SEQUENCE</scope>
</reference>
<dbReference type="EMBL" id="LR862142">
    <property type="protein sequence ID" value="CAD1822856.1"/>
    <property type="molecule type" value="Genomic_DNA"/>
</dbReference>
<evidence type="ECO:0000313" key="2">
    <source>
        <dbReference type="EMBL" id="CAD1822856.1"/>
    </source>
</evidence>
<gene>
    <name evidence="2" type="ORF">CB5_LOCUS6067</name>
</gene>
<name>A0A6V7NWS7_ANACO</name>
<feature type="compositionally biased region" description="Polar residues" evidence="1">
    <location>
        <begin position="170"/>
        <end position="179"/>
    </location>
</feature>
<proteinExistence type="predicted"/>
<sequence length="317" mass="35333">MRALHGLRFHLWEADRAEASRLQSRGRAFQRAVMASPLIVEINFQRLLRNICEKFSLPPPRYGITVGSSYQFCAFVDVQVPRCSHFMEVIPCWGSPSTDSSLSKNEAARSAIETLRNELQFDIGDANYTEKNHFNVKKLTELNIMKFYIVQHLASKRINIDDEGKVGNNGKRSQNLNTIENRDIPSNPIGTSNLIGSAQNGNNNIPSEEPTSNIIQSSKSSFEVPQNQGYRAKVVGKDVHTMLDNGIINSRQRAFVLDRHSIQLAIVNAESKCAVLLLSRSGPAEALPVACPDPPYVYTYKASTTTAKIKQEIEQIG</sequence>
<feature type="region of interest" description="Disordered" evidence="1">
    <location>
        <begin position="165"/>
        <end position="187"/>
    </location>
</feature>
<evidence type="ECO:0000256" key="1">
    <source>
        <dbReference type="SAM" id="MobiDB-lite"/>
    </source>
</evidence>
<accession>A0A6V7NWS7</accession>
<organism evidence="2">
    <name type="scientific">Ananas comosus var. bracteatus</name>
    <name type="common">red pineapple</name>
    <dbReference type="NCBI Taxonomy" id="296719"/>
    <lineage>
        <taxon>Eukaryota</taxon>
        <taxon>Viridiplantae</taxon>
        <taxon>Streptophyta</taxon>
        <taxon>Embryophyta</taxon>
        <taxon>Tracheophyta</taxon>
        <taxon>Spermatophyta</taxon>
        <taxon>Magnoliopsida</taxon>
        <taxon>Liliopsida</taxon>
        <taxon>Poales</taxon>
        <taxon>Bromeliaceae</taxon>
        <taxon>Bromelioideae</taxon>
        <taxon>Ananas</taxon>
    </lineage>
</organism>
<dbReference type="AlphaFoldDB" id="A0A6V7NWS7"/>
<protein>
    <submittedName>
        <fullName evidence="2">Uncharacterized protein</fullName>
    </submittedName>
</protein>